<proteinExistence type="predicted"/>
<evidence type="ECO:0000259" key="1">
    <source>
        <dbReference type="Pfam" id="PF14397"/>
    </source>
</evidence>
<feature type="domain" description="Alpha-L-glutamate ligase-related protein ATP-grasp" evidence="1">
    <location>
        <begin position="138"/>
        <end position="287"/>
    </location>
</feature>
<dbReference type="InterPro" id="IPR039523">
    <property type="entry name" value="RimK-rel_E_lig_ATP-grasp"/>
</dbReference>
<name>A0ABR9XQZ7_9CHLB</name>
<keyword evidence="3" id="KW-1185">Reference proteome</keyword>
<evidence type="ECO:0000313" key="3">
    <source>
        <dbReference type="Proteomes" id="UP000619838"/>
    </source>
</evidence>
<reference evidence="2 3" key="1">
    <citation type="journal article" date="2020" name="Microorganisms">
        <title>Simultaneous Genome Sequencing of Prosthecochloris ethylica and Desulfuromonas acetoxidans within a Syntrophic Mixture Reveals Unique Pili and Protein Interactions.</title>
        <authorList>
            <person name="Kyndt J.A."/>
            <person name="Van Beeumen J.J."/>
            <person name="Meyer T.E."/>
        </authorList>
    </citation>
    <scope>NUCLEOTIDE SEQUENCE [LARGE SCALE GENOMIC DNA]</scope>
    <source>
        <strain evidence="2 3">N3</strain>
    </source>
</reference>
<accession>A0ABR9XQZ7</accession>
<evidence type="ECO:0000313" key="2">
    <source>
        <dbReference type="EMBL" id="MBF0636477.1"/>
    </source>
</evidence>
<sequence>MSFSDRWKALRNWGYTGYLFNRYYAGCSGVPSPEYVPENFYKWHVLPALNPKSVSRHVGEKAMLDELFPGHSPTFLTRHGGVWRSGGESTDDARARSILCGHLGSPVVVKKSDSARGNDIHFFSAGDEQRIFDAIDCREDLCIQHAIVQHPLMSAYHSASVNTVRLLTFSFRGDIRLLGSFARFGVGGANVDNLHAGGIMVKLDGCGRSTGDGYDLELRAHAAHPDSGRSFRSLEVHCWQQLQDTAMELHRHVAEVGIIGWDFAIGADRNWLLECNTEHPSLFVVQFQSPPVFSDLLPDMYEAVTGKRFVI</sequence>
<dbReference type="EMBL" id="JADGII010000005">
    <property type="protein sequence ID" value="MBF0636477.1"/>
    <property type="molecule type" value="Genomic_DNA"/>
</dbReference>
<protein>
    <recommendedName>
        <fullName evidence="1">Alpha-L-glutamate ligase-related protein ATP-grasp domain-containing protein</fullName>
    </recommendedName>
</protein>
<dbReference type="Proteomes" id="UP000619838">
    <property type="component" value="Unassembled WGS sequence"/>
</dbReference>
<dbReference type="SUPFAM" id="SSF56059">
    <property type="entry name" value="Glutathione synthetase ATP-binding domain-like"/>
    <property type="match status" value="1"/>
</dbReference>
<comment type="caution">
    <text evidence="2">The sequence shown here is derived from an EMBL/GenBank/DDBJ whole genome shotgun (WGS) entry which is preliminary data.</text>
</comment>
<gene>
    <name evidence="2" type="ORF">INT08_04695</name>
</gene>
<organism evidence="2 3">
    <name type="scientific">Prosthecochloris ethylica</name>
    <dbReference type="NCBI Taxonomy" id="2743976"/>
    <lineage>
        <taxon>Bacteria</taxon>
        <taxon>Pseudomonadati</taxon>
        <taxon>Chlorobiota</taxon>
        <taxon>Chlorobiia</taxon>
        <taxon>Chlorobiales</taxon>
        <taxon>Chlorobiaceae</taxon>
        <taxon>Prosthecochloris</taxon>
    </lineage>
</organism>
<dbReference type="Pfam" id="PF14397">
    <property type="entry name" value="ATPgrasp_ST"/>
    <property type="match status" value="1"/>
</dbReference>
<dbReference type="RefSeq" id="WP_175187235.1">
    <property type="nucleotide sequence ID" value="NZ_JABVZQ010000005.1"/>
</dbReference>